<name>A0AA35YUK0_LACSI</name>
<dbReference type="AlphaFoldDB" id="A0AA35YUK0"/>
<sequence length="313" mass="34741">MKKWCLKTPVIEPNIPSSPVRGSPVQSIFEETENLDGNVETSIVDTTINHGEQTKHSTLENTSVIKPGVSLMESFHEDVRTSNITTHVPDTELYLPKLKLHHMEESADLRIKSQLETFNGAIRDLKETAKSHHILFVQDVKTVREDVDIIIDVVTIAIDFYSSFGVKFDSKSEVDAKSFGNVENILKELKDLVSVISREASIEKLRMLKSTIQKELAPLVKFINFVPTNSPPVSTRVLTTQIPTSLLRISIVSTSTITTTRPVAKGIVIGSAGGDSSSTKPNPIEQEKDNGKSISHELLKEERKAALEDEMQK</sequence>
<organism evidence="2 3">
    <name type="scientific">Lactuca saligna</name>
    <name type="common">Willowleaf lettuce</name>
    <dbReference type="NCBI Taxonomy" id="75948"/>
    <lineage>
        <taxon>Eukaryota</taxon>
        <taxon>Viridiplantae</taxon>
        <taxon>Streptophyta</taxon>
        <taxon>Embryophyta</taxon>
        <taxon>Tracheophyta</taxon>
        <taxon>Spermatophyta</taxon>
        <taxon>Magnoliopsida</taxon>
        <taxon>eudicotyledons</taxon>
        <taxon>Gunneridae</taxon>
        <taxon>Pentapetalae</taxon>
        <taxon>asterids</taxon>
        <taxon>campanulids</taxon>
        <taxon>Asterales</taxon>
        <taxon>Asteraceae</taxon>
        <taxon>Cichorioideae</taxon>
        <taxon>Cichorieae</taxon>
        <taxon>Lactucinae</taxon>
        <taxon>Lactuca</taxon>
    </lineage>
</organism>
<feature type="compositionally biased region" description="Basic and acidic residues" evidence="1">
    <location>
        <begin position="285"/>
        <end position="298"/>
    </location>
</feature>
<proteinExistence type="predicted"/>
<reference evidence="2" key="1">
    <citation type="submission" date="2023-04" db="EMBL/GenBank/DDBJ databases">
        <authorList>
            <person name="Vijverberg K."/>
            <person name="Xiong W."/>
            <person name="Schranz E."/>
        </authorList>
    </citation>
    <scope>NUCLEOTIDE SEQUENCE</scope>
</reference>
<dbReference type="EMBL" id="OX465080">
    <property type="protein sequence ID" value="CAI9280538.1"/>
    <property type="molecule type" value="Genomic_DNA"/>
</dbReference>
<gene>
    <name evidence="2" type="ORF">LSALG_LOCUS20279</name>
</gene>
<accession>A0AA35YUK0</accession>
<feature type="region of interest" description="Disordered" evidence="1">
    <location>
        <begin position="268"/>
        <end position="298"/>
    </location>
</feature>
<keyword evidence="3" id="KW-1185">Reference proteome</keyword>
<evidence type="ECO:0000313" key="2">
    <source>
        <dbReference type="EMBL" id="CAI9280538.1"/>
    </source>
</evidence>
<dbReference type="Proteomes" id="UP001177003">
    <property type="component" value="Chromosome 4"/>
</dbReference>
<evidence type="ECO:0000256" key="1">
    <source>
        <dbReference type="SAM" id="MobiDB-lite"/>
    </source>
</evidence>
<protein>
    <submittedName>
        <fullName evidence="2">Uncharacterized protein</fullName>
    </submittedName>
</protein>
<evidence type="ECO:0000313" key="3">
    <source>
        <dbReference type="Proteomes" id="UP001177003"/>
    </source>
</evidence>